<sequence>MKMVIQEIVGENTPILSIQPPSYEVSTGNQIVWMMRYGMSKEKRFYKDRIKWLKRDLYTNPERIRYHALQEEISQLKERISKLVSKKFSIDNVSMAQANPDPVDVILTNRTAISNSL</sequence>
<dbReference type="AlphaFoldDB" id="U9TRW8"/>
<proteinExistence type="predicted"/>
<organism evidence="1">
    <name type="scientific">Rhizophagus irregularis (strain DAOM 181602 / DAOM 197198 / MUCL 43194)</name>
    <name type="common">Arbuscular mycorrhizal fungus</name>
    <name type="synonym">Glomus intraradices</name>
    <dbReference type="NCBI Taxonomy" id="747089"/>
    <lineage>
        <taxon>Eukaryota</taxon>
        <taxon>Fungi</taxon>
        <taxon>Fungi incertae sedis</taxon>
        <taxon>Mucoromycota</taxon>
        <taxon>Glomeromycotina</taxon>
        <taxon>Glomeromycetes</taxon>
        <taxon>Glomerales</taxon>
        <taxon>Glomeraceae</taxon>
        <taxon>Rhizophagus</taxon>
    </lineage>
</organism>
<evidence type="ECO:0000313" key="1">
    <source>
        <dbReference type="EMBL" id="ESA10929.1"/>
    </source>
</evidence>
<gene>
    <name evidence="1" type="ORF">GLOINDRAFT_97077</name>
</gene>
<accession>U9TRW8</accession>
<protein>
    <submittedName>
        <fullName evidence="1">Uncharacterized protein</fullName>
    </submittedName>
</protein>
<name>U9TRW8_RHIID</name>
<dbReference type="EMBL" id="KI286558">
    <property type="protein sequence ID" value="ESA10929.1"/>
    <property type="molecule type" value="Genomic_DNA"/>
</dbReference>
<reference evidence="1" key="1">
    <citation type="submission" date="2013-07" db="EMBL/GenBank/DDBJ databases">
        <title>The genome of an arbuscular mycorrhizal fungus provides insights into the evolution of the oldest plant symbiosis.</title>
        <authorList>
            <consortium name="DOE Joint Genome Institute"/>
            <person name="Tisserant E."/>
            <person name="Malbreil M."/>
            <person name="Kuo A."/>
            <person name="Kohler A."/>
            <person name="Symeonidi A."/>
            <person name="Balestrini R."/>
            <person name="Charron P."/>
            <person name="Duensing N."/>
            <person name="Frei-dit-Frey N."/>
            <person name="Gianinazzi-Pearson V."/>
            <person name="Gilbert B."/>
            <person name="Handa Y."/>
            <person name="Hijri M."/>
            <person name="Kaul R."/>
            <person name="Kawaguchi M."/>
            <person name="Krajinski F."/>
            <person name="Lammers P."/>
            <person name="Lapierre D."/>
            <person name="Masclaux F.G."/>
            <person name="Murat C."/>
            <person name="Morin E."/>
            <person name="Ndikumana S."/>
            <person name="Pagni M."/>
            <person name="Petitpierre D."/>
            <person name="Requena N."/>
            <person name="Rosikiewicz P."/>
            <person name="Riley R."/>
            <person name="Saito K."/>
            <person name="San Clemente H."/>
            <person name="Shapiro H."/>
            <person name="van Tuinen D."/>
            <person name="Becard G."/>
            <person name="Bonfante P."/>
            <person name="Paszkowski U."/>
            <person name="Shachar-Hill Y."/>
            <person name="Young J.P."/>
            <person name="Sanders I.R."/>
            <person name="Henrissat B."/>
            <person name="Rensing S.A."/>
            <person name="Grigoriev I.V."/>
            <person name="Corradi N."/>
            <person name="Roux C."/>
            <person name="Martin F."/>
        </authorList>
    </citation>
    <scope>NUCLEOTIDE SEQUENCE</scope>
    <source>
        <strain evidence="1">DAOM 197198</strain>
    </source>
</reference>
<dbReference type="HOGENOM" id="CLU_2086034_0_0_1"/>
<dbReference type="VEuPathDB" id="FungiDB:RhiirFUN_013929"/>